<name>A0ABY3ET71_9BURK</name>
<proteinExistence type="predicted"/>
<gene>
    <name evidence="1" type="ORF">FGG12_05760</name>
</gene>
<comment type="caution">
    <text evidence="1">The sequence shown here is derived from an EMBL/GenBank/DDBJ whole genome shotgun (WGS) entry which is preliminary data.</text>
</comment>
<reference evidence="1 2" key="1">
    <citation type="submission" date="2019-05" db="EMBL/GenBank/DDBJ databases">
        <title>Whole genome sequence analysis of Cupriavidus campinensis S14E4C strain.</title>
        <authorList>
            <person name="Abbaszade G."/>
            <person name="Szabo A."/>
            <person name="Toumi M."/>
            <person name="Toth E."/>
        </authorList>
    </citation>
    <scope>NUCLEOTIDE SEQUENCE [LARGE SCALE GENOMIC DNA]</scope>
    <source>
        <strain evidence="1 2">S14E4C</strain>
    </source>
</reference>
<accession>A0ABY3ET71</accession>
<organism evidence="1 2">
    <name type="scientific">Cupriavidus campinensis</name>
    <dbReference type="NCBI Taxonomy" id="151783"/>
    <lineage>
        <taxon>Bacteria</taxon>
        <taxon>Pseudomonadati</taxon>
        <taxon>Pseudomonadota</taxon>
        <taxon>Betaproteobacteria</taxon>
        <taxon>Burkholderiales</taxon>
        <taxon>Burkholderiaceae</taxon>
        <taxon>Cupriavidus</taxon>
    </lineage>
</organism>
<dbReference type="RefSeq" id="WP_144196669.1">
    <property type="nucleotide sequence ID" value="NZ_VCIZ01000002.1"/>
</dbReference>
<evidence type="ECO:0000313" key="2">
    <source>
        <dbReference type="Proteomes" id="UP000318943"/>
    </source>
</evidence>
<sequence>MTNWNQRCFVLVSEAEGLPLLHGWFKTEWEAETARKHAEETLPEELRAGLRITPGNLQFAF</sequence>
<keyword evidence="2" id="KW-1185">Reference proteome</keyword>
<protein>
    <submittedName>
        <fullName evidence="1">Uncharacterized protein</fullName>
    </submittedName>
</protein>
<evidence type="ECO:0000313" key="1">
    <source>
        <dbReference type="EMBL" id="TSP13976.1"/>
    </source>
</evidence>
<dbReference type="Proteomes" id="UP000318943">
    <property type="component" value="Unassembled WGS sequence"/>
</dbReference>
<dbReference type="EMBL" id="VCIZ01000002">
    <property type="protein sequence ID" value="TSP13976.1"/>
    <property type="molecule type" value="Genomic_DNA"/>
</dbReference>